<dbReference type="Proteomes" id="UP000321577">
    <property type="component" value="Unassembled WGS sequence"/>
</dbReference>
<proteinExistence type="predicted"/>
<protein>
    <recommendedName>
        <fullName evidence="6">9-O-acetylesterase</fullName>
    </recommendedName>
</protein>
<comment type="caution">
    <text evidence="4">The sequence shown here is derived from an EMBL/GenBank/DDBJ whole genome shotgun (WGS) entry which is preliminary data.</text>
</comment>
<dbReference type="Gene3D" id="2.60.120.260">
    <property type="entry name" value="Galactose-binding domain-like"/>
    <property type="match status" value="1"/>
</dbReference>
<organism evidence="4 5">
    <name type="scientific">Brevifollis gellanilyticus</name>
    <dbReference type="NCBI Taxonomy" id="748831"/>
    <lineage>
        <taxon>Bacteria</taxon>
        <taxon>Pseudomonadati</taxon>
        <taxon>Verrucomicrobiota</taxon>
        <taxon>Verrucomicrobiia</taxon>
        <taxon>Verrucomicrobiales</taxon>
        <taxon>Verrucomicrobiaceae</taxon>
    </lineage>
</organism>
<dbReference type="Pfam" id="PF00754">
    <property type="entry name" value="F5_F8_type_C"/>
    <property type="match status" value="1"/>
</dbReference>
<dbReference type="GO" id="GO:0005975">
    <property type="term" value="P:carbohydrate metabolic process"/>
    <property type="evidence" value="ECO:0007669"/>
    <property type="project" value="TreeGrafter"/>
</dbReference>
<dbReference type="EMBL" id="BKAG01000004">
    <property type="protein sequence ID" value="GEP41691.1"/>
    <property type="molecule type" value="Genomic_DNA"/>
</dbReference>
<dbReference type="InterPro" id="IPR013783">
    <property type="entry name" value="Ig-like_fold"/>
</dbReference>
<evidence type="ECO:0000313" key="5">
    <source>
        <dbReference type="Proteomes" id="UP000321577"/>
    </source>
</evidence>
<dbReference type="SUPFAM" id="SSF52266">
    <property type="entry name" value="SGNH hydrolase"/>
    <property type="match status" value="1"/>
</dbReference>
<dbReference type="PANTHER" id="PTHR22901:SF0">
    <property type="entry name" value="SIALATE O-ACETYLESTERASE"/>
    <property type="match status" value="1"/>
</dbReference>
<dbReference type="InterPro" id="IPR036514">
    <property type="entry name" value="SGNH_hydro_sf"/>
</dbReference>
<gene>
    <name evidence="4" type="ORF">BGE01nite_09820</name>
</gene>
<sequence length="623" mass="68026">MVLQRDKAVPVWGKAEPGEEVVVEFAGQKKTAKADASGKWMVKLDPMPANAEPQVLKAGTVSVQDVLVGEVWLASGQSNMEWEMQMKPDTKADIPNTTHPNLRLIEIPKTVALTPQDDVPAAWARSAPESAASFSAVGYYYGLKLHEELKVPVGVIQSAWGGTRIEPWTTAAGFDAVPELKDFAASVHAQSPGDEAYRAANEKHLAAIEKWTQATREALEKKQPVSAMPAQPATLSAGSGTPTALYNAMIHPLVPFAIRGAIWYQGESNHGEGFVYTDKTKALLASWRSVFQQADLPFYFVQIAPYHYGEENVEILPQFWQAQRKCMEIPNTGMTVITDIGEVPDIHPAKKKEVARRLSLWAMSKTYGKSEIDPNGPLYASHAVEGGTIRVKFDHAANGLASRDGKPLSHFEVAGRDGIFQAAEAKIDGDSVIISSAKVPEPRRARFAWSKLAIANLMDKDGLPATAFHTHWPVDPDQGENFARGCTWTSSDQNNYGWDTGLTDGSWASFSPNCYATSNTEKFPKHVTIDLKQARTINLVSLGAPEIGSTKTVAVSVSADGKDFKEVGKHVFDLGKATRAGITFPDAEARYIRLTYLDHHDKMAGNFPASFAFTSEVEAYKVK</sequence>
<name>A0A512M5Q9_9BACT</name>
<reference evidence="4 5" key="1">
    <citation type="submission" date="2019-07" db="EMBL/GenBank/DDBJ databases">
        <title>Whole genome shotgun sequence of Brevifollis gellanilyticus NBRC 108608.</title>
        <authorList>
            <person name="Hosoyama A."/>
            <person name="Uohara A."/>
            <person name="Ohji S."/>
            <person name="Ichikawa N."/>
        </authorList>
    </citation>
    <scope>NUCLEOTIDE SEQUENCE [LARGE SCALE GENOMIC DNA]</scope>
    <source>
        <strain evidence="4 5">NBRC 108608</strain>
    </source>
</reference>
<dbReference type="GO" id="GO:0001681">
    <property type="term" value="F:sialate O-acetylesterase activity"/>
    <property type="evidence" value="ECO:0007669"/>
    <property type="project" value="InterPro"/>
</dbReference>
<evidence type="ECO:0000256" key="1">
    <source>
        <dbReference type="ARBA" id="ARBA00022801"/>
    </source>
</evidence>
<evidence type="ECO:0000259" key="2">
    <source>
        <dbReference type="Pfam" id="PF00754"/>
    </source>
</evidence>
<keyword evidence="1" id="KW-0378">Hydrolase</keyword>
<evidence type="ECO:0000313" key="4">
    <source>
        <dbReference type="EMBL" id="GEP41691.1"/>
    </source>
</evidence>
<dbReference type="InterPro" id="IPR008979">
    <property type="entry name" value="Galactose-bd-like_sf"/>
</dbReference>
<accession>A0A512M5Q9</accession>
<feature type="domain" description="Sialate O-acetylesterase" evidence="3">
    <location>
        <begin position="244"/>
        <end position="336"/>
    </location>
</feature>
<dbReference type="InterPro" id="IPR039329">
    <property type="entry name" value="SIAE"/>
</dbReference>
<dbReference type="SUPFAM" id="SSF49785">
    <property type="entry name" value="Galactose-binding domain-like"/>
    <property type="match status" value="1"/>
</dbReference>
<evidence type="ECO:0000259" key="3">
    <source>
        <dbReference type="Pfam" id="PF03629"/>
    </source>
</evidence>
<evidence type="ECO:0008006" key="6">
    <source>
        <dbReference type="Google" id="ProtNLM"/>
    </source>
</evidence>
<dbReference type="PANTHER" id="PTHR22901">
    <property type="entry name" value="SIALATE O-ACETYLESTERASE"/>
    <property type="match status" value="1"/>
</dbReference>
<dbReference type="InterPro" id="IPR000421">
    <property type="entry name" value="FA58C"/>
</dbReference>
<keyword evidence="5" id="KW-1185">Reference proteome</keyword>
<dbReference type="AlphaFoldDB" id="A0A512M5Q9"/>
<dbReference type="InterPro" id="IPR005181">
    <property type="entry name" value="SASA"/>
</dbReference>
<dbReference type="Pfam" id="PF03629">
    <property type="entry name" value="SASA"/>
    <property type="match status" value="1"/>
</dbReference>
<dbReference type="Gene3D" id="3.40.50.1110">
    <property type="entry name" value="SGNH hydrolase"/>
    <property type="match status" value="1"/>
</dbReference>
<feature type="domain" description="F5/8 type C" evidence="2">
    <location>
        <begin position="490"/>
        <end position="600"/>
    </location>
</feature>
<dbReference type="Gene3D" id="2.60.40.10">
    <property type="entry name" value="Immunoglobulins"/>
    <property type="match status" value="1"/>
</dbReference>